<gene>
    <name evidence="5" type="ORF">GNI_160700</name>
</gene>
<feature type="region of interest" description="Disordered" evidence="2">
    <location>
        <begin position="1531"/>
        <end position="1563"/>
    </location>
</feature>
<dbReference type="Proteomes" id="UP000019763">
    <property type="component" value="Unassembled WGS sequence"/>
</dbReference>
<protein>
    <submittedName>
        <fullName evidence="5">Transmembrane protein</fullName>
    </submittedName>
</protein>
<accession>A0A023AZ14</accession>
<dbReference type="eggNOG" id="ENOG502QV6V">
    <property type="taxonomic scope" value="Eukaryota"/>
</dbReference>
<dbReference type="PROSITE" id="PS50222">
    <property type="entry name" value="EF_HAND_2"/>
    <property type="match status" value="2"/>
</dbReference>
<organism evidence="5 6">
    <name type="scientific">Gregarina niphandrodes</name>
    <name type="common">Septate eugregarine</name>
    <dbReference type="NCBI Taxonomy" id="110365"/>
    <lineage>
        <taxon>Eukaryota</taxon>
        <taxon>Sar</taxon>
        <taxon>Alveolata</taxon>
        <taxon>Apicomplexa</taxon>
        <taxon>Conoidasida</taxon>
        <taxon>Gregarinasina</taxon>
        <taxon>Eugregarinorida</taxon>
        <taxon>Gregarinidae</taxon>
        <taxon>Gregarina</taxon>
    </lineage>
</organism>
<dbReference type="VEuPathDB" id="CryptoDB:GNI_160700"/>
<dbReference type="InterPro" id="IPR002048">
    <property type="entry name" value="EF_hand_dom"/>
</dbReference>
<keyword evidence="3" id="KW-0472">Membrane</keyword>
<proteinExistence type="predicted"/>
<feature type="compositionally biased region" description="Basic and acidic residues" evidence="2">
    <location>
        <begin position="1535"/>
        <end position="1551"/>
    </location>
</feature>
<dbReference type="SMART" id="SM00054">
    <property type="entry name" value="EFh"/>
    <property type="match status" value="2"/>
</dbReference>
<feature type="domain" description="EF-hand" evidence="4">
    <location>
        <begin position="1939"/>
        <end position="1974"/>
    </location>
</feature>
<evidence type="ECO:0000256" key="3">
    <source>
        <dbReference type="SAM" id="Phobius"/>
    </source>
</evidence>
<reference evidence="5" key="1">
    <citation type="submission" date="2013-12" db="EMBL/GenBank/DDBJ databases">
        <authorList>
            <person name="Omoto C.K."/>
            <person name="Sibley D."/>
            <person name="Venepally P."/>
            <person name="Hadjithomas M."/>
            <person name="Karamycheva S."/>
            <person name="Brunk B."/>
            <person name="Roos D."/>
            <person name="Caler E."/>
            <person name="Lorenzi H."/>
        </authorList>
    </citation>
    <scope>NUCLEOTIDE SEQUENCE</scope>
</reference>
<name>A0A023AZ14_GRENI</name>
<feature type="region of interest" description="Disordered" evidence="2">
    <location>
        <begin position="582"/>
        <end position="603"/>
    </location>
</feature>
<dbReference type="InterPro" id="IPR018247">
    <property type="entry name" value="EF_Hand_1_Ca_BS"/>
</dbReference>
<evidence type="ECO:0000256" key="2">
    <source>
        <dbReference type="SAM" id="MobiDB-lite"/>
    </source>
</evidence>
<keyword evidence="6" id="KW-1185">Reference proteome</keyword>
<comment type="caution">
    <text evidence="5">The sequence shown here is derived from an EMBL/GenBank/DDBJ whole genome shotgun (WGS) entry which is preliminary data.</text>
</comment>
<feature type="compositionally biased region" description="Basic and acidic residues" evidence="2">
    <location>
        <begin position="983"/>
        <end position="997"/>
    </location>
</feature>
<keyword evidence="3" id="KW-1133">Transmembrane helix</keyword>
<feature type="transmembrane region" description="Helical" evidence="3">
    <location>
        <begin position="1669"/>
        <end position="1688"/>
    </location>
</feature>
<dbReference type="GeneID" id="22915569"/>
<dbReference type="EMBL" id="AFNH02001198">
    <property type="protein sequence ID" value="EZG43743.1"/>
    <property type="molecule type" value="Genomic_DNA"/>
</dbReference>
<keyword evidence="3 5" id="KW-0812">Transmembrane</keyword>
<sequence>MVRTSALLPKDATDVELHSFSSFESDSEAASAEHAPPPKEENTELTLLLTHKIQTQKPSKQVIGQQALREGQFLKDHTEAVGGSFKVVTNVRRCDGVATTRLVHRVPWTTLVSWTILTLSVSYALLRFAASQVRRETHYLAPGHHLDSNHRLADSEPITNYNGHIVDPSVHLEIQGCNVHVHPLERAEVPFLELKSWSFLLENEPQITKSRDGHEISVVVKAKAVSRFWQCSINIYMPPVAPASSANPLWDNSTSDTLGATALGVTALGATASGQKSGHRYGLNKLVIKERASRSFVSIVVEGVVVDALDLRSTHSEVFVRHSQIRDLSIGVYDGLVMVQGWEGTVGRIESTVAPVYVRSGVPFEVSTSENVLERAIVYTTGAMSITYGGADPENTFDPGLHDVSISLDVPLSDALPSLVTLATKGEAPFYLTMDRTAVMDGTAVKDGAAVQDRIAPSEGTYRSWVGREQAKAIRLTAYSEHKLKSLRGWWEGDPQQPWRVVIPSLNELVFDAEHVAPSGSWEYLSSSALLKNRFVHTVASLGMLKARYLSVPVHVTGLTCAAARNLGKDFAVSFDGDGDGTADEEMEIASRPRSGKTDEETGAEFSAKSVVSRWSWSSTDDLERWGRFLDEVEPPRHCARELQMAEFLAVHRALESVDKVRSLSAMIIWHSRIPFETRLRFSTSAGSIRMSQTGFKDHLTYTVSSFMSGLLALAFMLIIFRRIFEGVSSQIYKYLLEKEYFEKAQSYRLEWESAITRHLQWVINAYPVHRPNPAVVLFWAHRTDSHAESFSRFVVICEPVHTRTGGGLRGQGKGDAQSATAYVYITSSALKKSENMQSVELPVEFPPKRHAASYNIDTRQRWAFNSRLTYRFKIRALDAASRCVDESSWSAEFTIPRTMLPDDLEPYMIRSLFPTTVSSWKLFWKKCVDVHQIEPLCVNIQAIRIKPSTSSTISTATRLHIFWVEDRAQSISRIVKHNSFSKKGDRAGRDRVTGRDRRAKRGSPGDQDRKTFVSAVDPVSFLEFAFHKSGVAEHDLAPTATLTPTTAALTPTSAALAPTGVVLQIEGEMRLYYTSMIQKTIGFELIDIDSHVCLANGQTRLFLEGRDLAEGSVSLLTNKGTQWGSVRFHVDPRPFRLYRTPFRPVLPLGAKLQQQAKHTSEKTGQTNGVGAAENAEGFTNVFPGMILCEGQDYELHWNAGNVPWSRFNVYVCFLSPLGASEVPGTEAYGYFGGRYVGDSLTADELSRIKAFELPADFYFKAVRRVANNVSNLGRYHWVPEIEITTPSSVCKLVITLSTNFTPTTEEKYFQSNLFHIIRPMLLSELEYSYASFCRIHNLPISENLTRSQINNEAIETLTCNLRVCTGLRRPLPFEIDADADRRTYKRASAQDNRVSADRIPAVPANPGPWDDPDCLGIHTNSYIITPGQVIITGSTKLVLTDEDQDQGGGIKYQIFKAEAKRVQIVCGIKLNPDVYWWVESEDVYYLSVNSLPGLGTLSSLLDKGMPKCINLMSSTLHRISDYYRNKKRLAKRAGRNETKGETKGRAKVGRENTTAGQMTVKPTTLKSTTARKKMPLQQPINLRVQRYILFRIWPMVWGSVINIVSLVVFQFVGVQLVGVSVVYNILYTELLTYPHLDTDSQYLSDLAFLRSHAVSKKSLIFHASFRHAFPFFMLIAVFIHSILRLLFRSLANQGKSWIFPIARYHLAMFAGYMLLIHSIIPYAVCWFIVAVLLNPDTWLPPAMLVAVSLGTLHVIYSRYAHARAYVHTMLRNKHDAVQAMMFDAYFSQASGGVGASAGGKVQIALQMSRQYAASLGNGACEAGMATTLQWQSVVKWKYSKTVPSTSVGFYFNDVGKACGIAEEPNLTFGCRFADCNEYDANKPLFEAMLAGGEAVMLADAVVFGPRLGFKRETPPIPDSHYSAAIVAVPQFPRSSLVPFEFKVDVVFQVFDKDRDGRLNELEFHLWALVTRKPLVTDVPDWSDLVHRINMQYRLNGNPMDGFGEQDILSFYVEVGGEKMLNADYNQLVNIDPVSQISLQDFSGKDLSGLSMCGIDELMLLSEDVADSRTDDRAGGRHDGRGRVADDHLNLWREIYTSVTRNQTEILLKDITEENTVAKNIFLTQLSLLGPTLGMTTLITCHNPSVKPDYSPEETYHWTRVLSLAYEDTFIKIAQATVVEHEKLFQHELEKIEAWYDMDYYTEIGRKIAIILSYGMEIDPERLLSSFHGFVSKCLPCRTSSVAYKVGQRRYGDSEFAERCTLTAALVKDYYFAPVTQLLVDIGFLIDVEYYVVKNPLMPEMLPARLCLPLNKNLLDLFGKLNKSKICDSLKIQKLPGDSLEASIRNLLIDSDALYRLIIHDYFTLPTAIFLLNLLGIDICTVTLPYDPRDLPAGNNKGAPGGYYAVRKKIPKRADIINDPEAFHLIQYLAYYGPSNDPFYRDQLRFIHQSPFADLTEEELTDLGIEKDELPNPESIDAYYKQDHIELIDEKSVITCYYNNLDKIKDVIFKLSDGTGFIQRDLADEFVRQLTKSNLHLNGAKAFLRSLGLGDDSSLSTALDWSMLDRQNTWNHFVNKVFYKITAKSSRHGFAARKDLPMIVKTLEKYLSGDKNSSNMFANVRITQDILHNVLIQLGISHDRRDTSVYWSLICSELNKEEQSTLSALQAATSLSRIIFQPVSANGSKYVGASLADIHRFVGALPFFAFESVLRAMGLEMALEHQRQIWELIPKTKLDLDWCDAQVRSETKSSSAAPEFDEEDEEVSDKAGVKICQVVELNVDDFVSFTDLRKYLARCLLTGLPAEGVSVLVRLCCGLDKEVLKIQNIVERNRRRLTKFGVFPPSAVKQLLCLLHVEGIDLDTWVTLIRNSMSLNVPAKELRRVFNLIDINQNKYLECDEVIVGVSYIRDDVLPAYIISLLNLTPRQQIAHCTAVAAGIVLVVAFLCSVTPSFLGTKESGLSTSVQNILAIAGAIAFKTGTGSRDPALEEKIQSCYPLIFGDDYKERQFRIADDKAATMAEH</sequence>
<evidence type="ECO:0000256" key="1">
    <source>
        <dbReference type="ARBA" id="ARBA00022837"/>
    </source>
</evidence>
<feature type="transmembrane region" description="Helical" evidence="3">
    <location>
        <begin position="1709"/>
        <end position="1733"/>
    </location>
</feature>
<evidence type="ECO:0000313" key="6">
    <source>
        <dbReference type="Proteomes" id="UP000019763"/>
    </source>
</evidence>
<evidence type="ECO:0000313" key="5">
    <source>
        <dbReference type="EMBL" id="EZG43743.1"/>
    </source>
</evidence>
<dbReference type="SUPFAM" id="SSF47473">
    <property type="entry name" value="EF-hand"/>
    <property type="match status" value="1"/>
</dbReference>
<feature type="domain" description="EF-hand" evidence="4">
    <location>
        <begin position="2873"/>
        <end position="2908"/>
    </location>
</feature>
<dbReference type="InterPro" id="IPR011992">
    <property type="entry name" value="EF-hand-dom_pair"/>
</dbReference>
<dbReference type="GO" id="GO:0005509">
    <property type="term" value="F:calcium ion binding"/>
    <property type="evidence" value="ECO:0007669"/>
    <property type="project" value="InterPro"/>
</dbReference>
<dbReference type="PROSITE" id="PS00018">
    <property type="entry name" value="EF_HAND_1"/>
    <property type="match status" value="2"/>
</dbReference>
<feature type="transmembrane region" description="Helical" evidence="3">
    <location>
        <begin position="1597"/>
        <end position="1627"/>
    </location>
</feature>
<evidence type="ECO:0000259" key="4">
    <source>
        <dbReference type="PROSITE" id="PS50222"/>
    </source>
</evidence>
<dbReference type="RefSeq" id="XP_011133030.1">
    <property type="nucleotide sequence ID" value="XM_011134728.1"/>
</dbReference>
<feature type="region of interest" description="Disordered" evidence="2">
    <location>
        <begin position="981"/>
        <end position="1011"/>
    </location>
</feature>
<feature type="compositionally biased region" description="Polar residues" evidence="2">
    <location>
        <begin position="1552"/>
        <end position="1563"/>
    </location>
</feature>
<keyword evidence="1" id="KW-0106">Calcium</keyword>